<proteinExistence type="predicted"/>
<evidence type="ECO:0000313" key="1">
    <source>
        <dbReference type="EMBL" id="KAL1405580.1"/>
    </source>
</evidence>
<comment type="caution">
    <text evidence="1">The sequence shown here is derived from an EMBL/GenBank/DDBJ whole genome shotgun (WGS) entry which is preliminary data.</text>
</comment>
<dbReference type="EMBL" id="JBBXJM010000007">
    <property type="protein sequence ID" value="KAL1405580.1"/>
    <property type="molecule type" value="Genomic_DNA"/>
</dbReference>
<evidence type="ECO:0008006" key="3">
    <source>
        <dbReference type="Google" id="ProtNLM"/>
    </source>
</evidence>
<dbReference type="RefSeq" id="XP_069205524.1">
    <property type="nucleotide sequence ID" value="XM_069357587.1"/>
</dbReference>
<accession>A0ABR3PT13</accession>
<reference evidence="1 2" key="1">
    <citation type="submission" date="2023-08" db="EMBL/GenBank/DDBJ databases">
        <title>Annotated Genome Sequence of Vanrija albida AlHP1.</title>
        <authorList>
            <person name="Herzog R."/>
        </authorList>
    </citation>
    <scope>NUCLEOTIDE SEQUENCE [LARGE SCALE GENOMIC DNA]</scope>
    <source>
        <strain evidence="1 2">AlHP1</strain>
    </source>
</reference>
<gene>
    <name evidence="1" type="ORF">Q8F55_009219</name>
</gene>
<organism evidence="1 2">
    <name type="scientific">Vanrija albida</name>
    <dbReference type="NCBI Taxonomy" id="181172"/>
    <lineage>
        <taxon>Eukaryota</taxon>
        <taxon>Fungi</taxon>
        <taxon>Dikarya</taxon>
        <taxon>Basidiomycota</taxon>
        <taxon>Agaricomycotina</taxon>
        <taxon>Tremellomycetes</taxon>
        <taxon>Trichosporonales</taxon>
        <taxon>Trichosporonaceae</taxon>
        <taxon>Vanrija</taxon>
    </lineage>
</organism>
<protein>
    <recommendedName>
        <fullName evidence="3">F-box domain-containing protein</fullName>
    </recommendedName>
</protein>
<keyword evidence="2" id="KW-1185">Reference proteome</keyword>
<evidence type="ECO:0000313" key="2">
    <source>
        <dbReference type="Proteomes" id="UP001565368"/>
    </source>
</evidence>
<dbReference type="Proteomes" id="UP001565368">
    <property type="component" value="Unassembled WGS sequence"/>
</dbReference>
<dbReference type="GeneID" id="95990262"/>
<name>A0ABR3PT13_9TREE</name>
<sequence length="549" mass="61527">MRTASRGVYARCNAALYSHVEMRLRYVKPSAEIIKQCWDVRPPTHRLELFIPSSGVRVPDTERYGTTGRRVSLSPLCDFVRVLDANFEDAPGPNRWWQFLYDNPEVGKMVHAAVVRRLEETILVDEGIVIDEIMASVWDANGPPSSVRTPSWQFGGPNPRLKPLTEIYLANLGVPPSPGSVGVTIMEGGTELSVLVVQFGPRQNNLRLLDYIFCLRASTPPVVTPPRDVLDHSAFPHLFDLILSYLPKPALLYMRAASRDLQERCELALYHHVWIRLRRVAPAGHRIEFLVPDSDGLRLPRMKWYEDDGWGKCMHLLWYFLCIVDIDFNDDAGRADWEAFLETAPGLSGALRNRPVLRRVEGRPVANGATPCVPLSLPHAMEQGPPDPTTPIEMCLVNLGADRCQGCVGVTLQRGIETAVLIVAPTLVVMFDPIAVSGEAAVAALEILGGFFRRSLVMPLDPFAQAPPAIIVGLLEVFSDRKTDRRLSIAERRKAVLETLLDPVAGERPTRDDPCRKTITLLTRRGLNKRFGDIDWACLSMPWWDYEFE</sequence>